<organism evidence="17 18">
    <name type="scientific">Saponaria officinalis</name>
    <name type="common">Common soapwort</name>
    <name type="synonym">Lychnis saponaria</name>
    <dbReference type="NCBI Taxonomy" id="3572"/>
    <lineage>
        <taxon>Eukaryota</taxon>
        <taxon>Viridiplantae</taxon>
        <taxon>Streptophyta</taxon>
        <taxon>Embryophyta</taxon>
        <taxon>Tracheophyta</taxon>
        <taxon>Spermatophyta</taxon>
        <taxon>Magnoliopsida</taxon>
        <taxon>eudicotyledons</taxon>
        <taxon>Gunneridae</taxon>
        <taxon>Pentapetalae</taxon>
        <taxon>Caryophyllales</taxon>
        <taxon>Caryophyllaceae</taxon>
        <taxon>Caryophylleae</taxon>
        <taxon>Saponaria</taxon>
    </lineage>
</organism>
<dbReference type="InterPro" id="IPR006575">
    <property type="entry name" value="RWD_dom"/>
</dbReference>
<dbReference type="EMBL" id="JBDFQZ010000006">
    <property type="protein sequence ID" value="KAK9716185.1"/>
    <property type="molecule type" value="Genomic_DNA"/>
</dbReference>
<gene>
    <name evidence="17" type="ORF">RND81_06G216500</name>
</gene>
<dbReference type="Gene3D" id="3.10.110.10">
    <property type="entry name" value="Ubiquitin Conjugating Enzyme"/>
    <property type="match status" value="1"/>
</dbReference>
<feature type="compositionally biased region" description="Basic residues" evidence="13">
    <location>
        <begin position="1"/>
        <end position="18"/>
    </location>
</feature>
<evidence type="ECO:0000259" key="16">
    <source>
        <dbReference type="PROSITE" id="PS51873"/>
    </source>
</evidence>
<evidence type="ECO:0000256" key="7">
    <source>
        <dbReference type="ARBA" id="ARBA00022723"/>
    </source>
</evidence>
<evidence type="ECO:0000313" key="17">
    <source>
        <dbReference type="EMBL" id="KAK9716185.1"/>
    </source>
</evidence>
<dbReference type="PANTHER" id="PTHR11685">
    <property type="entry name" value="RBR FAMILY RING FINGER AND IBR DOMAIN-CONTAINING"/>
    <property type="match status" value="1"/>
</dbReference>
<dbReference type="CDD" id="cd23820">
    <property type="entry name" value="RWD_RNF14"/>
    <property type="match status" value="1"/>
</dbReference>
<dbReference type="Pfam" id="PF01485">
    <property type="entry name" value="IBR"/>
    <property type="match status" value="1"/>
</dbReference>
<evidence type="ECO:0000259" key="14">
    <source>
        <dbReference type="PROSITE" id="PS50089"/>
    </source>
</evidence>
<dbReference type="Pfam" id="PF26200">
    <property type="entry name" value="Rcat_RNF216"/>
    <property type="match status" value="1"/>
</dbReference>
<dbReference type="FunFam" id="1.20.120.1750:FF:000029">
    <property type="entry name" value="RBR-type E3 ubiquitin transferase"/>
    <property type="match status" value="1"/>
</dbReference>
<feature type="domain" description="RING-type" evidence="14">
    <location>
        <begin position="339"/>
        <end position="387"/>
    </location>
</feature>
<dbReference type="Gene3D" id="1.20.120.1750">
    <property type="match status" value="1"/>
</dbReference>
<dbReference type="GO" id="GO:0016567">
    <property type="term" value="P:protein ubiquitination"/>
    <property type="evidence" value="ECO:0007669"/>
    <property type="project" value="InterPro"/>
</dbReference>
<dbReference type="Gene3D" id="3.30.40.10">
    <property type="entry name" value="Zinc/RING finger domain, C3HC4 (zinc finger)"/>
    <property type="match status" value="1"/>
</dbReference>
<comment type="catalytic activity">
    <reaction evidence="1">
        <text>[E2 ubiquitin-conjugating enzyme]-S-ubiquitinyl-L-cysteine + [acceptor protein]-L-lysine = [E2 ubiquitin-conjugating enzyme]-L-cysteine + [acceptor protein]-N(6)-ubiquitinyl-L-lysine.</text>
        <dbReference type="EC" id="2.3.2.31"/>
    </reaction>
</comment>
<feature type="domain" description="RWD" evidence="15">
    <location>
        <begin position="149"/>
        <end position="284"/>
    </location>
</feature>
<accession>A0AAW1KD14</accession>
<dbReference type="EC" id="2.3.2.31" evidence="5"/>
<dbReference type="FunFam" id="3.30.40.10:FF:000358">
    <property type="entry name" value="RBR-type E3 ubiquitin transferase"/>
    <property type="match status" value="1"/>
</dbReference>
<evidence type="ECO:0000256" key="9">
    <source>
        <dbReference type="ARBA" id="ARBA00022771"/>
    </source>
</evidence>
<dbReference type="InterPro" id="IPR017907">
    <property type="entry name" value="Znf_RING_CS"/>
</dbReference>
<proteinExistence type="inferred from homology"/>
<dbReference type="CDD" id="cd23134">
    <property type="entry name" value="RING-HC_ITT1-like"/>
    <property type="match status" value="1"/>
</dbReference>
<comment type="function">
    <text evidence="3">Might act as an E3 ubiquitin-protein ligase, or as part of E3 complex, which accepts ubiquitin from specific E2 ubiquitin-conjugating enzymes and then transfers it to substrates.</text>
</comment>
<dbReference type="SMART" id="SM00184">
    <property type="entry name" value="RING"/>
    <property type="match status" value="3"/>
</dbReference>
<dbReference type="CDD" id="cd20341">
    <property type="entry name" value="BRcat_RBR_RNF14"/>
    <property type="match status" value="1"/>
</dbReference>
<keyword evidence="11" id="KW-0862">Zinc</keyword>
<evidence type="ECO:0000256" key="1">
    <source>
        <dbReference type="ARBA" id="ARBA00001798"/>
    </source>
</evidence>
<dbReference type="SMART" id="SM00591">
    <property type="entry name" value="RWD"/>
    <property type="match status" value="1"/>
</dbReference>
<feature type="compositionally biased region" description="Basic and acidic residues" evidence="13">
    <location>
        <begin position="24"/>
        <end position="40"/>
    </location>
</feature>
<dbReference type="SMART" id="SM00647">
    <property type="entry name" value="IBR"/>
    <property type="match status" value="3"/>
</dbReference>
<feature type="domain" description="RING-type" evidence="16">
    <location>
        <begin position="335"/>
        <end position="557"/>
    </location>
</feature>
<dbReference type="InterPro" id="IPR044066">
    <property type="entry name" value="TRIAD_supradom"/>
</dbReference>
<dbReference type="GO" id="GO:0061630">
    <property type="term" value="F:ubiquitin protein ligase activity"/>
    <property type="evidence" value="ECO:0007669"/>
    <property type="project" value="UniProtKB-EC"/>
</dbReference>
<evidence type="ECO:0000256" key="8">
    <source>
        <dbReference type="ARBA" id="ARBA00022737"/>
    </source>
</evidence>
<comment type="caution">
    <text evidence="17">The sequence shown here is derived from an EMBL/GenBank/DDBJ whole genome shotgun (WGS) entry which is preliminary data.</text>
</comment>
<dbReference type="Pfam" id="PF05773">
    <property type="entry name" value="RWD"/>
    <property type="match status" value="1"/>
</dbReference>
<evidence type="ECO:0000313" key="18">
    <source>
        <dbReference type="Proteomes" id="UP001443914"/>
    </source>
</evidence>
<dbReference type="InterPro" id="IPR031127">
    <property type="entry name" value="E3_UB_ligase_RBR"/>
</dbReference>
<protein>
    <recommendedName>
        <fullName evidence="5">RBR-type E3 ubiquitin transferase</fullName>
        <ecNumber evidence="5">2.3.2.31</ecNumber>
    </recommendedName>
</protein>
<evidence type="ECO:0000256" key="10">
    <source>
        <dbReference type="ARBA" id="ARBA00022786"/>
    </source>
</evidence>
<comment type="similarity">
    <text evidence="4">Belongs to the RBR family. Ariadne subfamily.</text>
</comment>
<keyword evidence="8" id="KW-0677">Repeat</keyword>
<dbReference type="InterPro" id="IPR016135">
    <property type="entry name" value="UBQ-conjugating_enzyme/RWD"/>
</dbReference>
<dbReference type="SUPFAM" id="SSF54495">
    <property type="entry name" value="UBC-like"/>
    <property type="match status" value="1"/>
</dbReference>
<evidence type="ECO:0000256" key="12">
    <source>
        <dbReference type="PROSITE-ProRule" id="PRU00175"/>
    </source>
</evidence>
<keyword evidence="10" id="KW-0833">Ubl conjugation pathway</keyword>
<evidence type="ECO:0000256" key="3">
    <source>
        <dbReference type="ARBA" id="ARBA00003976"/>
    </source>
</evidence>
<dbReference type="Proteomes" id="UP001443914">
    <property type="component" value="Unassembled WGS sequence"/>
</dbReference>
<evidence type="ECO:0000256" key="2">
    <source>
        <dbReference type="ARBA" id="ARBA00001947"/>
    </source>
</evidence>
<dbReference type="PROSITE" id="PS00518">
    <property type="entry name" value="ZF_RING_1"/>
    <property type="match status" value="1"/>
</dbReference>
<dbReference type="InterPro" id="IPR001841">
    <property type="entry name" value="Znf_RING"/>
</dbReference>
<name>A0AAW1KD14_SAPOF</name>
<evidence type="ECO:0000256" key="4">
    <source>
        <dbReference type="ARBA" id="ARBA00005884"/>
    </source>
</evidence>
<feature type="compositionally biased region" description="Basic and acidic residues" evidence="13">
    <location>
        <begin position="97"/>
        <end position="109"/>
    </location>
</feature>
<evidence type="ECO:0000256" key="6">
    <source>
        <dbReference type="ARBA" id="ARBA00022679"/>
    </source>
</evidence>
<evidence type="ECO:0000256" key="13">
    <source>
        <dbReference type="SAM" id="MobiDB-lite"/>
    </source>
</evidence>
<comment type="cofactor">
    <cofactor evidence="2">
        <name>Zn(2+)</name>
        <dbReference type="ChEBI" id="CHEBI:29105"/>
    </cofactor>
</comment>
<keyword evidence="7" id="KW-0479">Metal-binding</keyword>
<evidence type="ECO:0000256" key="5">
    <source>
        <dbReference type="ARBA" id="ARBA00012251"/>
    </source>
</evidence>
<feature type="compositionally biased region" description="Low complexity" evidence="13">
    <location>
        <begin position="48"/>
        <end position="59"/>
    </location>
</feature>
<keyword evidence="6" id="KW-0808">Transferase</keyword>
<reference evidence="17" key="1">
    <citation type="submission" date="2024-03" db="EMBL/GenBank/DDBJ databases">
        <title>WGS assembly of Saponaria officinalis var. Norfolk2.</title>
        <authorList>
            <person name="Jenkins J."/>
            <person name="Shu S."/>
            <person name="Grimwood J."/>
            <person name="Barry K."/>
            <person name="Goodstein D."/>
            <person name="Schmutz J."/>
            <person name="Leebens-Mack J."/>
            <person name="Osbourn A."/>
        </authorList>
    </citation>
    <scope>NUCLEOTIDE SEQUENCE [LARGE SCALE GENOMIC DNA]</scope>
    <source>
        <strain evidence="17">JIC</strain>
    </source>
</reference>
<dbReference type="CDD" id="cd20336">
    <property type="entry name" value="Rcat_RBR"/>
    <property type="match status" value="1"/>
</dbReference>
<dbReference type="AlphaFoldDB" id="A0AAW1KD14"/>
<keyword evidence="9 12" id="KW-0863">Zinc-finger</keyword>
<dbReference type="GO" id="GO:0008270">
    <property type="term" value="F:zinc ion binding"/>
    <property type="evidence" value="ECO:0007669"/>
    <property type="project" value="UniProtKB-KW"/>
</dbReference>
<dbReference type="PROSITE" id="PS50089">
    <property type="entry name" value="ZF_RING_2"/>
    <property type="match status" value="1"/>
</dbReference>
<dbReference type="PROSITE" id="PS51873">
    <property type="entry name" value="TRIAD"/>
    <property type="match status" value="1"/>
</dbReference>
<dbReference type="InterPro" id="IPR002867">
    <property type="entry name" value="IBR_dom"/>
</dbReference>
<evidence type="ECO:0000259" key="15">
    <source>
        <dbReference type="PROSITE" id="PS50908"/>
    </source>
</evidence>
<dbReference type="SUPFAM" id="SSF57850">
    <property type="entry name" value="RING/U-box"/>
    <property type="match status" value="4"/>
</dbReference>
<dbReference type="InterPro" id="IPR013083">
    <property type="entry name" value="Znf_RING/FYVE/PHD"/>
</dbReference>
<sequence length="645" mass="74084">MKKSNPRRHQNSAQRRHQNTTPNFDHHNHDHHDQIHHTQDSPEQPETSSISNPISNSNSKGRNRRWVSKTRVQNPGSVPKPEVGGSSNGETESGYVVEERESEKVVEKCEESEDGVDDFLRRFEELKIGFEEVELSDELLKLNDQLQEDELLAMESIYGDNVYALEKQQGLRSFQFHIDVELSSDYVVSTKLKTAADTNAIFDASNEFSYTFNVQYLPPIVLTCILPRSYPSHSPPLFTISAQWLHESRISKLCSMLDSLWNDQPGQEILYHWVEWLHSSTLSYLGFDGELVLGPYVSESGSDRRAISGRVSTDVDIPSLKSYNEQRQHENFINGFHECCICFSEYPGTDFLRLPCHHFFCIKCMKTYANVHVKEGTVNKLQCPDTKCDGMVPPGFLKRLLVDEEFERWESLVLQKTLDAMSDVAYCPRCETACLEDEDQHAQCSKCFYSFCTLCRERRHVGEQCLTPEMKLRVLEERQSSSNLKDAQKTKMRELINELRSVSEILRDAKQCPSCKMAISRTEGCNKMVCTNCGAFFCYRCNKQIDGYDHFRMGRCELFPEQMIHAWQEQMNDRQRIGQYIAVNLGANANAKPCPTCGQPNAKMGNNNHMFCWSCQTNYCYQCGKIVRRGSQHYGPSRCKQHSAD</sequence>
<keyword evidence="18" id="KW-1185">Reference proteome</keyword>
<feature type="region of interest" description="Disordered" evidence="13">
    <location>
        <begin position="1"/>
        <end position="110"/>
    </location>
</feature>
<dbReference type="PROSITE" id="PS50908">
    <property type="entry name" value="RWD"/>
    <property type="match status" value="1"/>
</dbReference>
<evidence type="ECO:0000256" key="11">
    <source>
        <dbReference type="ARBA" id="ARBA00022833"/>
    </source>
</evidence>